<keyword evidence="2" id="KW-1185">Reference proteome</keyword>
<dbReference type="RefSeq" id="WP_156990749.1">
    <property type="nucleotide sequence ID" value="NZ_VWXL01000061.1"/>
</dbReference>
<organism evidence="1 2">
    <name type="scientific">Caproicibacter fermentans</name>
    <dbReference type="NCBI Taxonomy" id="2576756"/>
    <lineage>
        <taxon>Bacteria</taxon>
        <taxon>Bacillati</taxon>
        <taxon>Bacillota</taxon>
        <taxon>Clostridia</taxon>
        <taxon>Eubacteriales</taxon>
        <taxon>Acutalibacteraceae</taxon>
        <taxon>Caproicibacter</taxon>
    </lineage>
</organism>
<dbReference type="PANTHER" id="PTHR48098:SF6">
    <property type="entry name" value="FERRI-BACILLIBACTIN ESTERASE BESA"/>
    <property type="match status" value="1"/>
</dbReference>
<accession>A0A6N8I176</accession>
<dbReference type="PANTHER" id="PTHR48098">
    <property type="entry name" value="ENTEROCHELIN ESTERASE-RELATED"/>
    <property type="match status" value="1"/>
</dbReference>
<dbReference type="Pfam" id="PF00756">
    <property type="entry name" value="Esterase"/>
    <property type="match status" value="1"/>
</dbReference>
<proteinExistence type="predicted"/>
<name>A0A6N8I176_9FIRM</name>
<evidence type="ECO:0000313" key="1">
    <source>
        <dbReference type="EMBL" id="MVB11605.1"/>
    </source>
</evidence>
<comment type="caution">
    <text evidence="1">The sequence shown here is derived from an EMBL/GenBank/DDBJ whole genome shotgun (WGS) entry which is preliminary data.</text>
</comment>
<reference evidence="1 2" key="1">
    <citation type="submission" date="2019-09" db="EMBL/GenBank/DDBJ databases">
        <title>Genome sequence of Clostridium sp. EA1.</title>
        <authorList>
            <person name="Poehlein A."/>
            <person name="Bengelsdorf F.R."/>
            <person name="Daniel R."/>
        </authorList>
    </citation>
    <scope>NUCLEOTIDE SEQUENCE [LARGE SCALE GENOMIC DNA]</scope>
    <source>
        <strain evidence="1 2">EA1</strain>
    </source>
</reference>
<dbReference type="Proteomes" id="UP000469440">
    <property type="component" value="Unassembled WGS sequence"/>
</dbReference>
<dbReference type="OrthoDB" id="9794761at2"/>
<dbReference type="InterPro" id="IPR050583">
    <property type="entry name" value="Mycobacterial_A85_antigen"/>
</dbReference>
<dbReference type="AlphaFoldDB" id="A0A6N8I176"/>
<dbReference type="Gene3D" id="3.40.50.1820">
    <property type="entry name" value="alpha/beta hydrolase"/>
    <property type="match status" value="1"/>
</dbReference>
<sequence>MERVILLKNFHAKKLNNDRDIHIYLPPSYYSSTAKYPVLYMHDGQGLFNANPYSNQSWNVYETVEKLIRENKIAEIIIVGIDNKGVERSNEYTHSMDGTNKIEGLPEIKCCKGELYEDFIIHDLKPYIDANYRTQSDRNHTALMGSSMGGLVTYNILFRHPEIFGKVGILSPYFVKLDLNTLDVFPVCKFYTKKVPVKIWLDVGEYEANILPQHVRKMADHLYEIGWKPIDELSYYAVTDAAHTETDWSKRLSIPLLYLFGNIGTLQSIRLPGRKMVGLSGIAVRINPELQFSTGFKTTGLTGQYFVENPEILEVGQDGMIQPKHKGSTKVTYRYGGLETSAEYTVVDPLSEYVSVSIAITVPEKTPDNAYLTVNKIIVHKISGRTYGGQYSLPRDIGVQFAITCHTGDGKAFAEIDSHHHAVCRRFRAENDKKLSYTVEGWSNPE</sequence>
<dbReference type="EMBL" id="VWXL01000061">
    <property type="protein sequence ID" value="MVB11605.1"/>
    <property type="molecule type" value="Genomic_DNA"/>
</dbReference>
<protein>
    <submittedName>
        <fullName evidence="1">Putative esterase</fullName>
    </submittedName>
</protein>
<dbReference type="SUPFAM" id="SSF53474">
    <property type="entry name" value="alpha/beta-Hydrolases"/>
    <property type="match status" value="1"/>
</dbReference>
<dbReference type="InterPro" id="IPR000801">
    <property type="entry name" value="Esterase-like"/>
</dbReference>
<dbReference type="InterPro" id="IPR029058">
    <property type="entry name" value="AB_hydrolase_fold"/>
</dbReference>
<gene>
    <name evidence="1" type="ORF">CAFE_23260</name>
</gene>
<evidence type="ECO:0000313" key="2">
    <source>
        <dbReference type="Proteomes" id="UP000469440"/>
    </source>
</evidence>